<dbReference type="AlphaFoldDB" id="A0A0B2SJ69"/>
<dbReference type="Pfam" id="PF14223">
    <property type="entry name" value="Retrotran_gag_2"/>
    <property type="match status" value="1"/>
</dbReference>
<accession>A0A0B2SJ69</accession>
<evidence type="ECO:0008006" key="2">
    <source>
        <dbReference type="Google" id="ProtNLM"/>
    </source>
</evidence>
<dbReference type="EMBL" id="KN642781">
    <property type="protein sequence ID" value="KHN44893.1"/>
    <property type="molecule type" value="Genomic_DNA"/>
</dbReference>
<feature type="non-terminal residue" evidence="1">
    <location>
        <position position="1"/>
    </location>
</feature>
<feature type="non-terminal residue" evidence="1">
    <location>
        <position position="138"/>
    </location>
</feature>
<proteinExistence type="predicted"/>
<dbReference type="Proteomes" id="UP000053555">
    <property type="component" value="Unassembled WGS sequence"/>
</dbReference>
<name>A0A0B2SJ69_GLYSO</name>
<evidence type="ECO:0000313" key="1">
    <source>
        <dbReference type="EMBL" id="KHN44893.1"/>
    </source>
</evidence>
<protein>
    <recommendedName>
        <fullName evidence="2">Retrovirus-related Pol polyprotein from transposon TNT 1-94</fullName>
    </recommendedName>
</protein>
<sequence length="138" mass="15997">LQQAVTDPIFPRIMGAKTAKEAWNTLQEEFQGSVKVRAVKLQSLRRDFELLKMKESETVKDYYSKVKGIVNQMRAFGEDILDKKIVEKILITMPQKFDPIVTTIEETKDLSTLSETELVGSLEAYEQRLYRHKEDTIE</sequence>
<dbReference type="PANTHER" id="PTHR35317:SF35">
    <property type="entry name" value="DUF4219 DOMAIN-CONTAINING PROTEIN"/>
    <property type="match status" value="1"/>
</dbReference>
<gene>
    <name evidence="1" type="ORF">glysoja_042923</name>
</gene>
<organism evidence="1">
    <name type="scientific">Glycine soja</name>
    <name type="common">Wild soybean</name>
    <dbReference type="NCBI Taxonomy" id="3848"/>
    <lineage>
        <taxon>Eukaryota</taxon>
        <taxon>Viridiplantae</taxon>
        <taxon>Streptophyta</taxon>
        <taxon>Embryophyta</taxon>
        <taxon>Tracheophyta</taxon>
        <taxon>Spermatophyta</taxon>
        <taxon>Magnoliopsida</taxon>
        <taxon>eudicotyledons</taxon>
        <taxon>Gunneridae</taxon>
        <taxon>Pentapetalae</taxon>
        <taxon>rosids</taxon>
        <taxon>fabids</taxon>
        <taxon>Fabales</taxon>
        <taxon>Fabaceae</taxon>
        <taxon>Papilionoideae</taxon>
        <taxon>50 kb inversion clade</taxon>
        <taxon>NPAAA clade</taxon>
        <taxon>indigoferoid/millettioid clade</taxon>
        <taxon>Phaseoleae</taxon>
        <taxon>Glycine</taxon>
        <taxon>Glycine subgen. Soja</taxon>
    </lineage>
</organism>
<dbReference type="PANTHER" id="PTHR35317">
    <property type="entry name" value="OS04G0629600 PROTEIN"/>
    <property type="match status" value="1"/>
</dbReference>
<reference evidence="1" key="1">
    <citation type="submission" date="2014-07" db="EMBL/GenBank/DDBJ databases">
        <title>Identification of a novel salt tolerance gene in wild soybean by whole-genome sequencing.</title>
        <authorList>
            <person name="Lam H.-M."/>
            <person name="Qi X."/>
            <person name="Li M.-W."/>
            <person name="Liu X."/>
            <person name="Xie M."/>
            <person name="Ni M."/>
            <person name="Xu X."/>
        </authorList>
    </citation>
    <scope>NUCLEOTIDE SEQUENCE [LARGE SCALE GENOMIC DNA]</scope>
    <source>
        <tissue evidence="1">Root</tissue>
    </source>
</reference>